<dbReference type="Gene3D" id="3.40.190.10">
    <property type="entry name" value="Periplasmic binding protein-like II"/>
    <property type="match status" value="2"/>
</dbReference>
<dbReference type="PANTHER" id="PTHR30570">
    <property type="entry name" value="PERIPLASMIC PHOSPHATE BINDING COMPONENT OF PHOSPHATE ABC TRANSPORTER"/>
    <property type="match status" value="1"/>
</dbReference>
<dbReference type="InterPro" id="IPR024370">
    <property type="entry name" value="PBP_domain"/>
</dbReference>
<dbReference type="OrthoDB" id="53390at2157"/>
<dbReference type="InterPro" id="IPR050811">
    <property type="entry name" value="Phosphate_ABC_transporter"/>
</dbReference>
<dbReference type="EMBL" id="AOIO01000031">
    <property type="protein sequence ID" value="ELZ00076.1"/>
    <property type="molecule type" value="Genomic_DNA"/>
</dbReference>
<organism evidence="3 4">
    <name type="scientific">Natrialba asiatica (strain ATCC 700177 / DSM 12278 / JCM 9576 / FERM P-10747 / NBRC 102637 / 172P1)</name>
    <dbReference type="NCBI Taxonomy" id="29540"/>
    <lineage>
        <taxon>Archaea</taxon>
        <taxon>Methanobacteriati</taxon>
        <taxon>Methanobacteriota</taxon>
        <taxon>Stenosarchaea group</taxon>
        <taxon>Halobacteria</taxon>
        <taxon>Halobacteriales</taxon>
        <taxon>Natrialbaceae</taxon>
        <taxon>Natrialba</taxon>
    </lineage>
</organism>
<evidence type="ECO:0000256" key="1">
    <source>
        <dbReference type="ARBA" id="ARBA00022729"/>
    </source>
</evidence>
<evidence type="ECO:0000313" key="4">
    <source>
        <dbReference type="Proteomes" id="UP000011554"/>
    </source>
</evidence>
<keyword evidence="4" id="KW-1185">Reference proteome</keyword>
<dbReference type="SUPFAM" id="SSF53850">
    <property type="entry name" value="Periplasmic binding protein-like II"/>
    <property type="match status" value="1"/>
</dbReference>
<dbReference type="RefSeq" id="WP_006109799.1">
    <property type="nucleotide sequence ID" value="NZ_AOIO01000031.1"/>
</dbReference>
<gene>
    <name evidence="3" type="ORF">C481_13809</name>
</gene>
<protein>
    <submittedName>
        <fullName evidence="3">Phosphate binding protein</fullName>
    </submittedName>
</protein>
<proteinExistence type="predicted"/>
<evidence type="ECO:0000313" key="3">
    <source>
        <dbReference type="EMBL" id="ELZ00076.1"/>
    </source>
</evidence>
<dbReference type="PATRIC" id="fig|29540.5.peg.2801"/>
<accession>M0AMZ4</accession>
<dbReference type="STRING" id="29540.C481_13809"/>
<feature type="domain" description="PBP" evidence="2">
    <location>
        <begin position="36"/>
        <end position="290"/>
    </location>
</feature>
<sequence>MVDNQCGRAVDGVSRRTFIAATGSLGAVALAGCAESETSEGVSGTIRISGSSTVYPVSEAVGKEFKRRNEEFDYELSSDGSTDGFENFFLPGDSDINGASRPILEGELEKAEDTGFQPVEFQCAGDALTAVVNTENDWLDCAELDVLSEIWHPDSVPETWADVDSSWPDEEIELFGPATTSGTFDYWTEEVIGDFRNIREDFTGTEEDDEIAQGVQGNEFAHGYLPYAYYDNNPDEVKALAIDAGDGCTQPSLEAASEGSYPLARPIYWYVNREKLRDDEALQGFVEYAIEMSGDRSIVSDDIGYVAMNDREVADNLDRLQAAIDGELGDGEAIPSMNNADPPFSP</sequence>
<keyword evidence="1" id="KW-0732">Signal</keyword>
<dbReference type="Proteomes" id="UP000011554">
    <property type="component" value="Unassembled WGS sequence"/>
</dbReference>
<evidence type="ECO:0000259" key="2">
    <source>
        <dbReference type="Pfam" id="PF12849"/>
    </source>
</evidence>
<dbReference type="eggNOG" id="arCOG00213">
    <property type="taxonomic scope" value="Archaea"/>
</dbReference>
<dbReference type="PANTHER" id="PTHR30570:SF1">
    <property type="entry name" value="PHOSPHATE-BINDING PROTEIN PSTS"/>
    <property type="match status" value="1"/>
</dbReference>
<comment type="caution">
    <text evidence="3">The sequence shown here is derived from an EMBL/GenBank/DDBJ whole genome shotgun (WGS) entry which is preliminary data.</text>
</comment>
<dbReference type="Pfam" id="PF12849">
    <property type="entry name" value="PBP_like_2"/>
    <property type="match status" value="1"/>
</dbReference>
<name>M0AMZ4_NATA1</name>
<reference evidence="3 4" key="1">
    <citation type="journal article" date="2014" name="PLoS Genet.">
        <title>Phylogenetically driven sequencing of extremely halophilic archaea reveals strategies for static and dynamic osmo-response.</title>
        <authorList>
            <person name="Becker E.A."/>
            <person name="Seitzer P.M."/>
            <person name="Tritt A."/>
            <person name="Larsen D."/>
            <person name="Krusor M."/>
            <person name="Yao A.I."/>
            <person name="Wu D."/>
            <person name="Madern D."/>
            <person name="Eisen J.A."/>
            <person name="Darling A.E."/>
            <person name="Facciotti M.T."/>
        </authorList>
    </citation>
    <scope>NUCLEOTIDE SEQUENCE [LARGE SCALE GENOMIC DNA]</scope>
    <source>
        <strain evidence="3 4">DSM 12278</strain>
    </source>
</reference>
<dbReference type="AlphaFoldDB" id="M0AMZ4"/>